<dbReference type="STRING" id="27342.A0A0H2R089"/>
<comment type="similarity">
    <text evidence="1">Belongs to the MDM20/NAA25 family.</text>
</comment>
<organism evidence="3 4">
    <name type="scientific">Schizopora paradoxa</name>
    <dbReference type="NCBI Taxonomy" id="27342"/>
    <lineage>
        <taxon>Eukaryota</taxon>
        <taxon>Fungi</taxon>
        <taxon>Dikarya</taxon>
        <taxon>Basidiomycota</taxon>
        <taxon>Agaricomycotina</taxon>
        <taxon>Agaricomycetes</taxon>
        <taxon>Hymenochaetales</taxon>
        <taxon>Schizoporaceae</taxon>
        <taxon>Schizopora</taxon>
    </lineage>
</organism>
<reference evidence="3 4" key="1">
    <citation type="submission" date="2015-04" db="EMBL/GenBank/DDBJ databases">
        <title>Complete genome sequence of Schizopora paradoxa KUC8140, a cosmopolitan wood degrader in East Asia.</title>
        <authorList>
            <consortium name="DOE Joint Genome Institute"/>
            <person name="Min B."/>
            <person name="Park H."/>
            <person name="Jang Y."/>
            <person name="Kim J.-J."/>
            <person name="Kim K.H."/>
            <person name="Pangilinan J."/>
            <person name="Lipzen A."/>
            <person name="Riley R."/>
            <person name="Grigoriev I.V."/>
            <person name="Spatafora J.W."/>
            <person name="Choi I.-G."/>
        </authorList>
    </citation>
    <scope>NUCLEOTIDE SEQUENCE [LARGE SCALE GENOMIC DNA]</scope>
    <source>
        <strain evidence="3 4">KUC8140</strain>
    </source>
</reference>
<gene>
    <name evidence="3" type="ORF">SCHPADRAFT_911517</name>
</gene>
<dbReference type="PANTHER" id="PTHR22767">
    <property type="entry name" value="N-TERMINAL ACETYLTRANSFERASE-RELATED"/>
    <property type="match status" value="1"/>
</dbReference>
<evidence type="ECO:0000256" key="2">
    <source>
        <dbReference type="SAM" id="MobiDB-lite"/>
    </source>
</evidence>
<feature type="region of interest" description="Disordered" evidence="2">
    <location>
        <begin position="799"/>
        <end position="829"/>
    </location>
</feature>
<accession>A0A0H2R089</accession>
<evidence type="ECO:0000256" key="1">
    <source>
        <dbReference type="ARBA" id="ARBA00006298"/>
    </source>
</evidence>
<dbReference type="InterPro" id="IPR019183">
    <property type="entry name" value="NAA25_NatB_aux_su"/>
</dbReference>
<dbReference type="AlphaFoldDB" id="A0A0H2R089"/>
<dbReference type="Proteomes" id="UP000053477">
    <property type="component" value="Unassembled WGS sequence"/>
</dbReference>
<dbReference type="Pfam" id="PF09797">
    <property type="entry name" value="NatB_MDM20"/>
    <property type="match status" value="1"/>
</dbReference>
<dbReference type="SUPFAM" id="SSF48452">
    <property type="entry name" value="TPR-like"/>
    <property type="match status" value="1"/>
</dbReference>
<sequence length="980" mass="110217">MNQVLLERQIRPIYDALDTGSNKSALQTCNKVLKKYPTLDIVKALKALAIVRMSKVEESLPLCDEVLASKPTDLETLGIMMHVLRALGRHADLVTMYDEAYRKQPANEELGIQDFFANVRTGNWKNAQQISLRLHKNFKHDRYLYWSVLCTHLQAKDLATAPPMRSILHKLAHRILNTSKPTSETPDPAAKDAEGSSEQSGSAEAQETATVNQVHSSPDKLHVALSVLRSVELFDEAAALLETTSGKAMARTNLTLDEVRRAIVTERGTEAIREESKRAMEKIQEGDRNWLEFLAVLEATLPATVDSEKATPDAESIERAREFFQGLAEKDGRKDRAPLLGLLELEKRARSHKVGVSEVDSKENLPSLAILYFERFGDKACCFEDLRPYISTLEGDEMVRWISHLDGQDHNSNSFSTLQRSINVHKLRRHTLTPEDLTPEKEEERVFAYLREYTASLALGKDLPETELQPADDLVILAAQAMIGLWKSSGDLRWLYMAAVVLEYATKRSKYSYYIRLHLIRIYRILGCPSLSLNYYQEMNVKQVQTDTLSHFILAHASNFSCGGAGDLTWITACVDSSYIYGANSTDTSEYIIAAFRQETYSQIPDIIAFEEQLENSLERDLVEVEHVRMRLPHEVITQDLIDTELVKLKFVFDRYHHDNRDFDILPNYQPRGSSTINEQTLLFGTSPGTGWLFSFLRIYIRVLQMASDLCDTIEEKLLIGDRPKIIETPENKLPLQERLSTRKEEELKELTADEMLLYNFSMALCEWLAPYHDHARPPPAVVLAEASKQTELLKSGKAGKVLPQNGGNGSATVASNGHKKGSEEPPAVKEPPELVVKFFDDMAKRFQSVSDGHDRCSDILHIVAVTQEAATLVALSAHRFKSSAVVRSNKFGLLTQGLKTIRTNASAVLKDMSEKIAKIGVDENTMERRKVMVDACSPISNIPEFDHDFIVTTMRGITDSRKKVLEGFGKGLAKVGNHL</sequence>
<evidence type="ECO:0000313" key="3">
    <source>
        <dbReference type="EMBL" id="KLO04672.1"/>
    </source>
</evidence>
<dbReference type="InParanoid" id="A0A0H2R089"/>
<protein>
    <submittedName>
        <fullName evidence="3">Actin cytoskeleton organization protein</fullName>
    </submittedName>
</protein>
<evidence type="ECO:0000313" key="4">
    <source>
        <dbReference type="Proteomes" id="UP000053477"/>
    </source>
</evidence>
<dbReference type="EMBL" id="KQ086466">
    <property type="protein sequence ID" value="KLO04672.1"/>
    <property type="molecule type" value="Genomic_DNA"/>
</dbReference>
<dbReference type="PANTHER" id="PTHR22767:SF3">
    <property type="entry name" value="N-ALPHA-ACETYLTRANSFERASE 25, NATB AUXILIARY SUBUNIT"/>
    <property type="match status" value="1"/>
</dbReference>
<proteinExistence type="inferred from homology"/>
<dbReference type="Gene3D" id="1.25.40.1040">
    <property type="match status" value="1"/>
</dbReference>
<name>A0A0H2R089_9AGAM</name>
<dbReference type="GO" id="GO:0031416">
    <property type="term" value="C:NatB complex"/>
    <property type="evidence" value="ECO:0007669"/>
    <property type="project" value="TreeGrafter"/>
</dbReference>
<dbReference type="FunCoup" id="A0A0H2R089">
    <property type="interactions" value="635"/>
</dbReference>
<dbReference type="InterPro" id="IPR011990">
    <property type="entry name" value="TPR-like_helical_dom_sf"/>
</dbReference>
<feature type="region of interest" description="Disordered" evidence="2">
    <location>
        <begin position="178"/>
        <end position="216"/>
    </location>
</feature>
<feature type="compositionally biased region" description="Low complexity" evidence="2">
    <location>
        <begin position="196"/>
        <end position="209"/>
    </location>
</feature>
<dbReference type="OrthoDB" id="1874341at2759"/>
<keyword evidence="4" id="KW-1185">Reference proteome</keyword>